<keyword evidence="2" id="KW-1185">Reference proteome</keyword>
<dbReference type="EMBL" id="JACHMO010000001">
    <property type="protein sequence ID" value="MBB5801993.1"/>
    <property type="molecule type" value="Genomic_DNA"/>
</dbReference>
<dbReference type="InterPro" id="IPR009959">
    <property type="entry name" value="Cyclase_SnoaL-like"/>
</dbReference>
<dbReference type="PANTHER" id="PTHR38436:SF1">
    <property type="entry name" value="ESTER CYCLASE"/>
    <property type="match status" value="1"/>
</dbReference>
<dbReference type="GO" id="GO:0030638">
    <property type="term" value="P:polyketide metabolic process"/>
    <property type="evidence" value="ECO:0007669"/>
    <property type="project" value="InterPro"/>
</dbReference>
<organism evidence="1 2">
    <name type="scientific">Saccharothrix ecbatanensis</name>
    <dbReference type="NCBI Taxonomy" id="1105145"/>
    <lineage>
        <taxon>Bacteria</taxon>
        <taxon>Bacillati</taxon>
        <taxon>Actinomycetota</taxon>
        <taxon>Actinomycetes</taxon>
        <taxon>Pseudonocardiales</taxon>
        <taxon>Pseudonocardiaceae</taxon>
        <taxon>Saccharothrix</taxon>
    </lineage>
</organism>
<sequence>MIPAPETASHLFLECFPCGRAFAEPSRGMVAGSAHETGNSRYEERRKMADSHDARAADPTCADVRRIAEEMFGALWNERRFDVLDQHVSPNAVSRLSLPAQSAITGPGGLKAFAEDMFTAMPDLRRVTHRVFAYENRALVREELTGTHRGPFVGIPATGATLVLSQMIHLRFEGESVVELVQQADILGVMGQLKLTPPDGVGPLGSVLHTFKTVGRLGRLAVRAQLNQRKAATS</sequence>
<dbReference type="SUPFAM" id="SSF54427">
    <property type="entry name" value="NTF2-like"/>
    <property type="match status" value="1"/>
</dbReference>
<comment type="caution">
    <text evidence="1">The sequence shown here is derived from an EMBL/GenBank/DDBJ whole genome shotgun (WGS) entry which is preliminary data.</text>
</comment>
<evidence type="ECO:0000313" key="2">
    <source>
        <dbReference type="Proteomes" id="UP000552097"/>
    </source>
</evidence>
<dbReference type="Proteomes" id="UP000552097">
    <property type="component" value="Unassembled WGS sequence"/>
</dbReference>
<protein>
    <submittedName>
        <fullName evidence="1">Putative ester cyclase</fullName>
    </submittedName>
</protein>
<dbReference type="RefSeq" id="WP_184918429.1">
    <property type="nucleotide sequence ID" value="NZ_JACHMO010000001.1"/>
</dbReference>
<dbReference type="PANTHER" id="PTHR38436">
    <property type="entry name" value="POLYKETIDE CYCLASE SNOAL-LIKE DOMAIN"/>
    <property type="match status" value="1"/>
</dbReference>
<reference evidence="1 2" key="1">
    <citation type="submission" date="2020-08" db="EMBL/GenBank/DDBJ databases">
        <title>Sequencing the genomes of 1000 actinobacteria strains.</title>
        <authorList>
            <person name="Klenk H.-P."/>
        </authorList>
    </citation>
    <scope>NUCLEOTIDE SEQUENCE [LARGE SCALE GENOMIC DNA]</scope>
    <source>
        <strain evidence="1 2">DSM 45486</strain>
    </source>
</reference>
<dbReference type="Gene3D" id="3.10.450.50">
    <property type="match status" value="1"/>
</dbReference>
<proteinExistence type="predicted"/>
<gene>
    <name evidence="1" type="ORF">F4560_001761</name>
</gene>
<dbReference type="InterPro" id="IPR032710">
    <property type="entry name" value="NTF2-like_dom_sf"/>
</dbReference>
<accession>A0A7W9HGT3</accession>
<dbReference type="Pfam" id="PF07366">
    <property type="entry name" value="SnoaL"/>
    <property type="match status" value="1"/>
</dbReference>
<dbReference type="AlphaFoldDB" id="A0A7W9HGT3"/>
<name>A0A7W9HGT3_9PSEU</name>
<evidence type="ECO:0000313" key="1">
    <source>
        <dbReference type="EMBL" id="MBB5801993.1"/>
    </source>
</evidence>